<protein>
    <submittedName>
        <fullName evidence="6">23S rRNA pseudouridine955/2504/2580 synthase</fullName>
    </submittedName>
</protein>
<feature type="region of interest" description="Disordered" evidence="4">
    <location>
        <begin position="49"/>
        <end position="87"/>
    </location>
</feature>
<dbReference type="InterPro" id="IPR006145">
    <property type="entry name" value="PsdUridine_synth_RsuA/RluA"/>
</dbReference>
<dbReference type="PANTHER" id="PTHR21600:SF92">
    <property type="entry name" value="RIBOSOMAL LARGE SUBUNIT PSEUDOURIDINE SYNTHASE C"/>
    <property type="match status" value="1"/>
</dbReference>
<name>A0A1T4WYC2_9BACT</name>
<feature type="domain" description="Pseudouridine synthase RsuA/RluA-like" evidence="5">
    <location>
        <begin position="97"/>
        <end position="252"/>
    </location>
</feature>
<keyword evidence="2" id="KW-0413">Isomerase</keyword>
<dbReference type="InterPro" id="IPR020103">
    <property type="entry name" value="PsdUridine_synth_cat_dom_sf"/>
</dbReference>
<dbReference type="PANTHER" id="PTHR21600">
    <property type="entry name" value="MITOCHONDRIAL RNA PSEUDOURIDINE SYNTHASE"/>
    <property type="match status" value="1"/>
</dbReference>
<reference evidence="6 7" key="1">
    <citation type="submission" date="2017-02" db="EMBL/GenBank/DDBJ databases">
        <authorList>
            <person name="Peterson S.W."/>
        </authorList>
    </citation>
    <scope>NUCLEOTIDE SEQUENCE [LARGE SCALE GENOMIC DNA]</scope>
    <source>
        <strain evidence="6 7">DSM 16080</strain>
    </source>
</reference>
<dbReference type="OrthoDB" id="128480at2"/>
<accession>A0A1T4WYC2</accession>
<evidence type="ECO:0000256" key="3">
    <source>
        <dbReference type="PROSITE-ProRule" id="PRU00182"/>
    </source>
</evidence>
<comment type="similarity">
    <text evidence="1">Belongs to the pseudouridine synthase RluA family.</text>
</comment>
<dbReference type="EMBL" id="FUYC01000005">
    <property type="protein sequence ID" value="SKA82157.1"/>
    <property type="molecule type" value="Genomic_DNA"/>
</dbReference>
<evidence type="ECO:0000259" key="5">
    <source>
        <dbReference type="Pfam" id="PF00849"/>
    </source>
</evidence>
<dbReference type="Proteomes" id="UP000190027">
    <property type="component" value="Unassembled WGS sequence"/>
</dbReference>
<dbReference type="InterPro" id="IPR050188">
    <property type="entry name" value="RluA_PseudoU_synthase"/>
</dbReference>
<keyword evidence="3" id="KW-0694">RNA-binding</keyword>
<dbReference type="CDD" id="cd00165">
    <property type="entry name" value="S4"/>
    <property type="match status" value="1"/>
</dbReference>
<dbReference type="GO" id="GO:0160141">
    <property type="term" value="F:23S rRNA pseudouridine(955/2504/2580) synthase activity"/>
    <property type="evidence" value="ECO:0007669"/>
    <property type="project" value="UniProtKB-EC"/>
</dbReference>
<dbReference type="Gene3D" id="3.10.290.10">
    <property type="entry name" value="RNA-binding S4 domain"/>
    <property type="match status" value="1"/>
</dbReference>
<dbReference type="RefSeq" id="WP_078717082.1">
    <property type="nucleotide sequence ID" value="NZ_FUYC01000005.1"/>
</dbReference>
<sequence length="310" mass="34541">MPGVTTVRVTRAEEGQKLVAFLRRRVGRDLPQSALLRWIRTGQVRVDGGRKKPFDRLRRDQMVRIPPHDPPQTSPAKGDTAPVPGAPELSIVHEDRDLLVLHKPAGLPAHGGTGHTDSVAARLAVRHADAPFTPTLAHRLDRDTSGLLLAAKSYAMLQQLQSAIQDGALEKTYLAWTWGDWPMQEETTLRDQMEKAGPQGRERMQTGQGKTALARVRPVRRMDPGRGQISATLLAVTLLTGRTHQIRVQLASRGHALVGDRKYGPQHPATPRNTGLLLHACRLRLQDRQWLLPPDWSAPWNISERILHML</sequence>
<dbReference type="AlphaFoldDB" id="A0A1T4WYC2"/>
<dbReference type="PROSITE" id="PS01129">
    <property type="entry name" value="PSI_RLU"/>
    <property type="match status" value="1"/>
</dbReference>
<feature type="compositionally biased region" description="Basic and acidic residues" evidence="4">
    <location>
        <begin position="49"/>
        <end position="62"/>
    </location>
</feature>
<gene>
    <name evidence="6" type="ORF">SAMN02745704_01515</name>
</gene>
<dbReference type="SUPFAM" id="SSF55120">
    <property type="entry name" value="Pseudouridine synthase"/>
    <property type="match status" value="1"/>
</dbReference>
<evidence type="ECO:0000256" key="4">
    <source>
        <dbReference type="SAM" id="MobiDB-lite"/>
    </source>
</evidence>
<dbReference type="Gene3D" id="3.30.2350.10">
    <property type="entry name" value="Pseudouridine synthase"/>
    <property type="match status" value="1"/>
</dbReference>
<evidence type="ECO:0000256" key="2">
    <source>
        <dbReference type="ARBA" id="ARBA00023235"/>
    </source>
</evidence>
<dbReference type="CDD" id="cd02869">
    <property type="entry name" value="PseudoU_synth_RluA_like"/>
    <property type="match status" value="1"/>
</dbReference>
<dbReference type="InterPro" id="IPR036986">
    <property type="entry name" value="S4_RNA-bd_sf"/>
</dbReference>
<dbReference type="STRING" id="1121449.SAMN02745704_01515"/>
<dbReference type="GO" id="GO:0003723">
    <property type="term" value="F:RNA binding"/>
    <property type="evidence" value="ECO:0007669"/>
    <property type="project" value="UniProtKB-KW"/>
</dbReference>
<evidence type="ECO:0000313" key="6">
    <source>
        <dbReference type="EMBL" id="SKA82157.1"/>
    </source>
</evidence>
<dbReference type="InterPro" id="IPR006224">
    <property type="entry name" value="PsdUridine_synth_RluA-like_CS"/>
</dbReference>
<evidence type="ECO:0000313" key="7">
    <source>
        <dbReference type="Proteomes" id="UP000190027"/>
    </source>
</evidence>
<evidence type="ECO:0000256" key="1">
    <source>
        <dbReference type="ARBA" id="ARBA00010876"/>
    </source>
</evidence>
<dbReference type="GO" id="GO:0000455">
    <property type="term" value="P:enzyme-directed rRNA pseudouridine synthesis"/>
    <property type="evidence" value="ECO:0007669"/>
    <property type="project" value="TreeGrafter"/>
</dbReference>
<organism evidence="6 7">
    <name type="scientific">Paucidesulfovibrio gracilis DSM 16080</name>
    <dbReference type="NCBI Taxonomy" id="1121449"/>
    <lineage>
        <taxon>Bacteria</taxon>
        <taxon>Pseudomonadati</taxon>
        <taxon>Thermodesulfobacteriota</taxon>
        <taxon>Desulfovibrionia</taxon>
        <taxon>Desulfovibrionales</taxon>
        <taxon>Desulfovibrionaceae</taxon>
        <taxon>Paucidesulfovibrio</taxon>
    </lineage>
</organism>
<dbReference type="Pfam" id="PF00849">
    <property type="entry name" value="PseudoU_synth_2"/>
    <property type="match status" value="1"/>
</dbReference>
<keyword evidence="7" id="KW-1185">Reference proteome</keyword>
<dbReference type="PROSITE" id="PS50889">
    <property type="entry name" value="S4"/>
    <property type="match status" value="1"/>
</dbReference>
<proteinExistence type="inferred from homology"/>